<evidence type="ECO:0000256" key="1">
    <source>
        <dbReference type="ARBA" id="ARBA00009884"/>
    </source>
</evidence>
<dbReference type="PANTHER" id="PTHR11679">
    <property type="entry name" value="VESICLE PROTEIN SORTING-ASSOCIATED"/>
    <property type="match status" value="1"/>
</dbReference>
<dbReference type="InterPro" id="IPR043154">
    <property type="entry name" value="Sec-1-like_dom1"/>
</dbReference>
<evidence type="ECO:0008006" key="4">
    <source>
        <dbReference type="Google" id="ProtNLM"/>
    </source>
</evidence>
<dbReference type="Proteomes" id="UP000054097">
    <property type="component" value="Unassembled WGS sequence"/>
</dbReference>
<evidence type="ECO:0000313" key="2">
    <source>
        <dbReference type="EMBL" id="KIM28562.1"/>
    </source>
</evidence>
<dbReference type="OrthoDB" id="10251230at2759"/>
<dbReference type="PIRSF" id="PIRSF005715">
    <property type="entry name" value="VPS45_Sec1"/>
    <property type="match status" value="1"/>
</dbReference>
<dbReference type="GO" id="GO:0016192">
    <property type="term" value="P:vesicle-mediated transport"/>
    <property type="evidence" value="ECO:0007669"/>
    <property type="project" value="InterPro"/>
</dbReference>
<dbReference type="EMBL" id="KN824292">
    <property type="protein sequence ID" value="KIM28562.1"/>
    <property type="molecule type" value="Genomic_DNA"/>
</dbReference>
<dbReference type="HOGENOM" id="CLU_016216_3_1_1"/>
<comment type="similarity">
    <text evidence="1">Belongs to the STXBP/unc-18/SEC1 family.</text>
</comment>
<organism evidence="2 3">
    <name type="scientific">Serendipita vermifera MAFF 305830</name>
    <dbReference type="NCBI Taxonomy" id="933852"/>
    <lineage>
        <taxon>Eukaryota</taxon>
        <taxon>Fungi</taxon>
        <taxon>Dikarya</taxon>
        <taxon>Basidiomycota</taxon>
        <taxon>Agaricomycotina</taxon>
        <taxon>Agaricomycetes</taxon>
        <taxon>Sebacinales</taxon>
        <taxon>Serendipitaceae</taxon>
        <taxon>Serendipita</taxon>
    </lineage>
</organism>
<proteinExistence type="inferred from homology"/>
<dbReference type="Pfam" id="PF00995">
    <property type="entry name" value="Sec1"/>
    <property type="match status" value="1"/>
</dbReference>
<reference evidence="3" key="2">
    <citation type="submission" date="2015-01" db="EMBL/GenBank/DDBJ databases">
        <title>Evolutionary Origins and Diversification of the Mycorrhizal Mutualists.</title>
        <authorList>
            <consortium name="DOE Joint Genome Institute"/>
            <consortium name="Mycorrhizal Genomics Consortium"/>
            <person name="Kohler A."/>
            <person name="Kuo A."/>
            <person name="Nagy L.G."/>
            <person name="Floudas D."/>
            <person name="Copeland A."/>
            <person name="Barry K.W."/>
            <person name="Cichocki N."/>
            <person name="Veneault-Fourrey C."/>
            <person name="LaButti K."/>
            <person name="Lindquist E.A."/>
            <person name="Lipzen A."/>
            <person name="Lundell T."/>
            <person name="Morin E."/>
            <person name="Murat C."/>
            <person name="Riley R."/>
            <person name="Ohm R."/>
            <person name="Sun H."/>
            <person name="Tunlid A."/>
            <person name="Henrissat B."/>
            <person name="Grigoriev I.V."/>
            <person name="Hibbett D.S."/>
            <person name="Martin F."/>
        </authorList>
    </citation>
    <scope>NUCLEOTIDE SEQUENCE [LARGE SCALE GENOMIC DNA]</scope>
    <source>
        <strain evidence="3">MAFF 305830</strain>
    </source>
</reference>
<dbReference type="Gene3D" id="3.90.830.10">
    <property type="entry name" value="Syntaxin Binding Protein 1, Chain A, domain 2"/>
    <property type="match status" value="1"/>
</dbReference>
<dbReference type="InterPro" id="IPR027482">
    <property type="entry name" value="Sec1-like_dom2"/>
</dbReference>
<accession>A0A0C2XHK4</accession>
<dbReference type="InterPro" id="IPR001619">
    <property type="entry name" value="Sec1-like"/>
</dbReference>
<sequence length="707" mass="76189">MASQKVAGLQSKTLQQLQTESILNLLNLNTPPPTIPAEKNAIPGATNAAAGPAVWKVLILDNRSKDVLATVLRVQDLRDVGVTLHVQLHSTRPPLPDVPAIYFVSPTLQNVKRIAEDLNAGLYESYHLSFIEPLPRAMLEELANQVARDGTSDSIEQVLDQYLSFVTPSPQLFSLLPPISTSSTNAAPATTATTATLTATDTPETDATSYYILNSPSTSETAIEAEIDRIASGLFSVIVTSGQVPYIRSPRRNAAEMVARKLNGKIRDHLLNATRTGKSLFTGDSTGVGALGRPVLLILDRNIDLVSMIAHGWTYQSLIHDCLEMRLGRVTVPDPQKKTKKSYDLNSSDYFWAKNAANPFPQVAEEIDAELGKYKQDAADITRTTGVSDVNDISQLDVSASAAHLKAAITLLPELTARKATLDAHMNLATSLLAEIKSRGLDELFSTEESIVTGRQITNIQQMLELLRSFATKSEPSPTPRDLLRLVCVFYLCVRELGREDVENLEKELEKAGVEEWEMSVFRYLRKMKDVMKMSAPGSNLAGTSTPLGAAGGVGDGWGRGWGVLGNKLTDRLKEGGLDNLLSGVKNFLPSSKLLAVTRVTEALMDPTSASTASLTETDDYLFLDPRARSAAASGPGAPTGGEAGEQKARRMTFQDGMVFVVGGAGYAEYGNLGEWSAKTGRRLAYGGTEILDPGTFLDVLGKLGAA</sequence>
<gene>
    <name evidence="2" type="ORF">M408DRAFT_329345</name>
</gene>
<name>A0A0C2XHK4_SERVB</name>
<dbReference type="SUPFAM" id="SSF56815">
    <property type="entry name" value="Sec1/munc18-like (SM) proteins"/>
    <property type="match status" value="1"/>
</dbReference>
<dbReference type="Gene3D" id="3.40.50.2060">
    <property type="match status" value="1"/>
</dbReference>
<dbReference type="Gene3D" id="1.25.40.60">
    <property type="match status" value="1"/>
</dbReference>
<dbReference type="AlphaFoldDB" id="A0A0C2XHK4"/>
<dbReference type="STRING" id="933852.A0A0C2XHK4"/>
<dbReference type="InterPro" id="IPR036045">
    <property type="entry name" value="Sec1-like_sf"/>
</dbReference>
<reference evidence="2 3" key="1">
    <citation type="submission" date="2014-04" db="EMBL/GenBank/DDBJ databases">
        <authorList>
            <consortium name="DOE Joint Genome Institute"/>
            <person name="Kuo A."/>
            <person name="Zuccaro A."/>
            <person name="Kohler A."/>
            <person name="Nagy L.G."/>
            <person name="Floudas D."/>
            <person name="Copeland A."/>
            <person name="Barry K.W."/>
            <person name="Cichocki N."/>
            <person name="Veneault-Fourrey C."/>
            <person name="LaButti K."/>
            <person name="Lindquist E.A."/>
            <person name="Lipzen A."/>
            <person name="Lundell T."/>
            <person name="Morin E."/>
            <person name="Murat C."/>
            <person name="Sun H."/>
            <person name="Tunlid A."/>
            <person name="Henrissat B."/>
            <person name="Grigoriev I.V."/>
            <person name="Hibbett D.S."/>
            <person name="Martin F."/>
            <person name="Nordberg H.P."/>
            <person name="Cantor M.N."/>
            <person name="Hua S.X."/>
        </authorList>
    </citation>
    <scope>NUCLEOTIDE SEQUENCE [LARGE SCALE GENOMIC DNA]</scope>
    <source>
        <strain evidence="2 3">MAFF 305830</strain>
    </source>
</reference>
<evidence type="ECO:0000313" key="3">
    <source>
        <dbReference type="Proteomes" id="UP000054097"/>
    </source>
</evidence>
<keyword evidence="3" id="KW-1185">Reference proteome</keyword>
<dbReference type="InterPro" id="IPR043127">
    <property type="entry name" value="Sec-1-like_dom3a"/>
</dbReference>
<protein>
    <recommendedName>
        <fullName evidence="4">SLY1 protein</fullName>
    </recommendedName>
</protein>
<dbReference type="Gene3D" id="3.40.50.1910">
    <property type="match status" value="1"/>
</dbReference>